<dbReference type="EMBL" id="MCFJ01000025">
    <property type="protein sequence ID" value="ORY55871.1"/>
    <property type="molecule type" value="Genomic_DNA"/>
</dbReference>
<evidence type="ECO:0008006" key="3">
    <source>
        <dbReference type="Google" id="ProtNLM"/>
    </source>
</evidence>
<sequence length="172" mass="19357">MTSLYKQSIPVFTKYLNNLSHLLKMGAAHADEKAIKHDDIINFRLISDMRGLAFHVQSCCNTAVWFADRVGNLPHTPVDDNETTFEDFQARIESTLAYLEGIKPEVLDDKLDKPVVIEAKSGNFKIVGGQAYFSECAMPNFHFHLTTAYCLLRTQGVPVGALDYLKDVFVKE</sequence>
<dbReference type="Proteomes" id="UP000193689">
    <property type="component" value="Unassembled WGS sequence"/>
</dbReference>
<dbReference type="InParanoid" id="A0A1Y2D9D5"/>
<keyword evidence="2" id="KW-1185">Reference proteome</keyword>
<dbReference type="AlphaFoldDB" id="A0A1Y2D9D5"/>
<dbReference type="Gene3D" id="1.20.120.450">
    <property type="entry name" value="dinb family like domain"/>
    <property type="match status" value="1"/>
</dbReference>
<dbReference type="InterPro" id="IPR034660">
    <property type="entry name" value="DinB/YfiT-like"/>
</dbReference>
<dbReference type="GeneID" id="63773607"/>
<dbReference type="InterPro" id="IPR018531">
    <property type="entry name" value="DUF1993"/>
</dbReference>
<evidence type="ECO:0000313" key="2">
    <source>
        <dbReference type="Proteomes" id="UP000193689"/>
    </source>
</evidence>
<dbReference type="PANTHER" id="PTHR36922">
    <property type="entry name" value="BLL2446 PROTEIN"/>
    <property type="match status" value="1"/>
</dbReference>
<reference evidence="1 2" key="1">
    <citation type="submission" date="2016-07" db="EMBL/GenBank/DDBJ databases">
        <title>Pervasive Adenine N6-methylation of Active Genes in Fungi.</title>
        <authorList>
            <consortium name="DOE Joint Genome Institute"/>
            <person name="Mondo S.J."/>
            <person name="Dannebaum R.O."/>
            <person name="Kuo R.C."/>
            <person name="Labutti K."/>
            <person name="Haridas S."/>
            <person name="Kuo A."/>
            <person name="Salamov A."/>
            <person name="Ahrendt S.R."/>
            <person name="Lipzen A."/>
            <person name="Sullivan W."/>
            <person name="Andreopoulos W.B."/>
            <person name="Clum A."/>
            <person name="Lindquist E."/>
            <person name="Daum C."/>
            <person name="Ramamoorthy G.K."/>
            <person name="Gryganskyi A."/>
            <person name="Culley D."/>
            <person name="Magnuson J.K."/>
            <person name="James T.Y."/>
            <person name="O'Malley M.A."/>
            <person name="Stajich J.E."/>
            <person name="Spatafora J.W."/>
            <person name="Visel A."/>
            <person name="Grigoriev I.V."/>
        </authorList>
    </citation>
    <scope>NUCLEOTIDE SEQUENCE [LARGE SCALE GENOMIC DNA]</scope>
    <source>
        <strain evidence="1 2">CBS 129021</strain>
    </source>
</reference>
<evidence type="ECO:0000313" key="1">
    <source>
        <dbReference type="EMBL" id="ORY55871.1"/>
    </source>
</evidence>
<dbReference type="Pfam" id="PF09351">
    <property type="entry name" value="DUF1993"/>
    <property type="match status" value="1"/>
</dbReference>
<dbReference type="RefSeq" id="XP_040709823.1">
    <property type="nucleotide sequence ID" value="XM_040857395.1"/>
</dbReference>
<gene>
    <name evidence="1" type="ORF">BCR38DRAFT_379879</name>
</gene>
<comment type="caution">
    <text evidence="1">The sequence shown here is derived from an EMBL/GenBank/DDBJ whole genome shotgun (WGS) entry which is preliminary data.</text>
</comment>
<proteinExistence type="predicted"/>
<dbReference type="OrthoDB" id="3724345at2759"/>
<name>A0A1Y2D9D5_9PEZI</name>
<dbReference type="STRING" id="1141098.A0A1Y2D9D5"/>
<dbReference type="PANTHER" id="PTHR36922:SF1">
    <property type="entry name" value="DUF1993 DOMAIN-CONTAINING PROTEIN"/>
    <property type="match status" value="1"/>
</dbReference>
<dbReference type="SUPFAM" id="SSF109854">
    <property type="entry name" value="DinB/YfiT-like putative metalloenzymes"/>
    <property type="match status" value="1"/>
</dbReference>
<protein>
    <recommendedName>
        <fullName evidence="3">DUF1993 domain-containing protein</fullName>
    </recommendedName>
</protein>
<accession>A0A1Y2D9D5</accession>
<organism evidence="1 2">
    <name type="scientific">Pseudomassariella vexata</name>
    <dbReference type="NCBI Taxonomy" id="1141098"/>
    <lineage>
        <taxon>Eukaryota</taxon>
        <taxon>Fungi</taxon>
        <taxon>Dikarya</taxon>
        <taxon>Ascomycota</taxon>
        <taxon>Pezizomycotina</taxon>
        <taxon>Sordariomycetes</taxon>
        <taxon>Xylariomycetidae</taxon>
        <taxon>Amphisphaeriales</taxon>
        <taxon>Pseudomassariaceae</taxon>
        <taxon>Pseudomassariella</taxon>
    </lineage>
</organism>